<dbReference type="STRING" id="101127.A0A1X2GYG1"/>
<dbReference type="OrthoDB" id="276989at2759"/>
<comment type="similarity">
    <text evidence="1">Belongs to the DCC1 family.</text>
</comment>
<keyword evidence="4" id="KW-1185">Reference proteome</keyword>
<reference evidence="3 4" key="1">
    <citation type="submission" date="2016-07" db="EMBL/GenBank/DDBJ databases">
        <title>Pervasive Adenine N6-methylation of Active Genes in Fungi.</title>
        <authorList>
            <consortium name="DOE Joint Genome Institute"/>
            <person name="Mondo S.J."/>
            <person name="Dannebaum R.O."/>
            <person name="Kuo R.C."/>
            <person name="Labutti K."/>
            <person name="Haridas S."/>
            <person name="Kuo A."/>
            <person name="Salamov A."/>
            <person name="Ahrendt S.R."/>
            <person name="Lipzen A."/>
            <person name="Sullivan W."/>
            <person name="Andreopoulos W.B."/>
            <person name="Clum A."/>
            <person name="Lindquist E."/>
            <person name="Daum C."/>
            <person name="Ramamoorthy G.K."/>
            <person name="Gryganskyi A."/>
            <person name="Culley D."/>
            <person name="Magnuson J.K."/>
            <person name="James T.Y."/>
            <person name="O'Malley M.A."/>
            <person name="Stajich J.E."/>
            <person name="Spatafora J.W."/>
            <person name="Visel A."/>
            <person name="Grigoriev I.V."/>
        </authorList>
    </citation>
    <scope>NUCLEOTIDE SEQUENCE [LARGE SCALE GENOMIC DNA]</scope>
    <source>
        <strain evidence="3 4">NRRL 3301</strain>
    </source>
</reference>
<dbReference type="GO" id="GO:0000775">
    <property type="term" value="C:chromosome, centromeric region"/>
    <property type="evidence" value="ECO:0007669"/>
    <property type="project" value="TreeGrafter"/>
</dbReference>
<dbReference type="GO" id="GO:0000785">
    <property type="term" value="C:chromatin"/>
    <property type="evidence" value="ECO:0007669"/>
    <property type="project" value="TreeGrafter"/>
</dbReference>
<dbReference type="AlphaFoldDB" id="A0A1X2GYG1"/>
<evidence type="ECO:0008006" key="5">
    <source>
        <dbReference type="Google" id="ProtNLM"/>
    </source>
</evidence>
<dbReference type="PANTHER" id="PTHR13395">
    <property type="entry name" value="SISTER CHROMATID COHESION PROTEIN DCC1-RELATED"/>
    <property type="match status" value="1"/>
</dbReference>
<evidence type="ECO:0000313" key="3">
    <source>
        <dbReference type="EMBL" id="ORX63128.1"/>
    </source>
</evidence>
<comment type="caution">
    <text evidence="3">The sequence shown here is derived from an EMBL/GenBank/DDBJ whole genome shotgun (WGS) entry which is preliminary data.</text>
</comment>
<evidence type="ECO:0000256" key="2">
    <source>
        <dbReference type="ARBA" id="ARBA00022705"/>
    </source>
</evidence>
<dbReference type="InterPro" id="IPR019128">
    <property type="entry name" value="Dcc1"/>
</dbReference>
<sequence length="369" mass="41827">MLGLQYSSGFQKGKHFLIQLDHNDLVQELEQGSSVTIKGLPDDEAVLCTDTATYSIRQVNTSNSLLLCQPGSDTWQVHDDLGFTIELTPCPARTQRLDILLSSTLYTGPENEQAFQSLPRPTFTEAASTPRLYQWHDLVSVVQASNAQLQAALDDLNAFVLDGYYRKIETGYVHRLLDSMATNATIHGVSLRAATLDQLFDCLDQDFDTVPTPVRLAFLKTFVMDIDSSTLSLDPLKVTRFLGLTLLEGERGKEWLLDDFMGTWEQLTQLIMDERPDLATLRGLFYTTQRQVLQQPQVYITYLPRHELPSDPAERFTRLFAVKAQWSQEDMFPFLDDLARDAKQRDAFLLKFTRTQKLAGSVVYGSRIK</sequence>
<dbReference type="Pfam" id="PF09724">
    <property type="entry name" value="Dcc1"/>
    <property type="match status" value="1"/>
</dbReference>
<name>A0A1X2GYG1_9FUNG</name>
<dbReference type="GO" id="GO:0034088">
    <property type="term" value="P:maintenance of mitotic sister chromatid cohesion"/>
    <property type="evidence" value="ECO:0007669"/>
    <property type="project" value="TreeGrafter"/>
</dbReference>
<dbReference type="Proteomes" id="UP000242146">
    <property type="component" value="Unassembled WGS sequence"/>
</dbReference>
<evidence type="ECO:0000313" key="4">
    <source>
        <dbReference type="Proteomes" id="UP000242146"/>
    </source>
</evidence>
<dbReference type="GO" id="GO:0031390">
    <property type="term" value="C:Ctf18 RFC-like complex"/>
    <property type="evidence" value="ECO:0007669"/>
    <property type="project" value="InterPro"/>
</dbReference>
<gene>
    <name evidence="3" type="ORF">DM01DRAFT_1331201</name>
</gene>
<protein>
    <recommendedName>
        <fullName evidence="5">Sister chromatid cohesion protein DCC1</fullName>
    </recommendedName>
</protein>
<dbReference type="EMBL" id="MCGT01000001">
    <property type="protein sequence ID" value="ORX63128.1"/>
    <property type="molecule type" value="Genomic_DNA"/>
</dbReference>
<accession>A0A1X2GYG1</accession>
<dbReference type="PANTHER" id="PTHR13395:SF6">
    <property type="entry name" value="SISTER CHROMATID COHESION PROTEIN DCC1"/>
    <property type="match status" value="1"/>
</dbReference>
<proteinExistence type="inferred from homology"/>
<dbReference type="GO" id="GO:0006260">
    <property type="term" value="P:DNA replication"/>
    <property type="evidence" value="ECO:0007669"/>
    <property type="project" value="UniProtKB-KW"/>
</dbReference>
<keyword evidence="2" id="KW-0235">DNA replication</keyword>
<organism evidence="3 4">
    <name type="scientific">Hesseltinella vesiculosa</name>
    <dbReference type="NCBI Taxonomy" id="101127"/>
    <lineage>
        <taxon>Eukaryota</taxon>
        <taxon>Fungi</taxon>
        <taxon>Fungi incertae sedis</taxon>
        <taxon>Mucoromycota</taxon>
        <taxon>Mucoromycotina</taxon>
        <taxon>Mucoromycetes</taxon>
        <taxon>Mucorales</taxon>
        <taxon>Cunninghamellaceae</taxon>
        <taxon>Hesseltinella</taxon>
    </lineage>
</organism>
<evidence type="ECO:0000256" key="1">
    <source>
        <dbReference type="ARBA" id="ARBA00007017"/>
    </source>
</evidence>